<evidence type="ECO:0000313" key="1">
    <source>
        <dbReference type="EMBL" id="VYU36860.1"/>
    </source>
</evidence>
<dbReference type="AlphaFoldDB" id="A0A6N3E722"/>
<organism evidence="1">
    <name type="scientific">Staphylococcus simulans</name>
    <dbReference type="NCBI Taxonomy" id="1286"/>
    <lineage>
        <taxon>Bacteria</taxon>
        <taxon>Bacillati</taxon>
        <taxon>Bacillota</taxon>
        <taxon>Bacilli</taxon>
        <taxon>Bacillales</taxon>
        <taxon>Staphylococcaceae</taxon>
        <taxon>Staphylococcus</taxon>
    </lineage>
</organism>
<reference evidence="1" key="1">
    <citation type="submission" date="2019-11" db="EMBL/GenBank/DDBJ databases">
        <authorList>
            <person name="Feng L."/>
        </authorList>
    </citation>
    <scope>NUCLEOTIDE SEQUENCE</scope>
    <source>
        <strain evidence="1">SsimulansLFYP27</strain>
    </source>
</reference>
<proteinExistence type="predicted"/>
<gene>
    <name evidence="1" type="ORF">SSLFYP27_02006</name>
</gene>
<dbReference type="EMBL" id="CACRUO010000049">
    <property type="protein sequence ID" value="VYU36860.1"/>
    <property type="molecule type" value="Genomic_DNA"/>
</dbReference>
<name>A0A6N3E722_STASI</name>
<protein>
    <submittedName>
        <fullName evidence="1">Uncharacterized protein</fullName>
    </submittedName>
</protein>
<accession>A0A6N3E722</accession>
<sequence>MEMNNFESYKIIEDDLFISLVCLQNPEKYFVIGYKD</sequence>